<dbReference type="Gene3D" id="3.60.15.10">
    <property type="entry name" value="Ribonuclease Z/Hydroxyacylglutathione hydrolase-like"/>
    <property type="match status" value="1"/>
</dbReference>
<dbReference type="EMBL" id="CP104003">
    <property type="protein sequence ID" value="UWM54424.1"/>
    <property type="molecule type" value="Genomic_DNA"/>
</dbReference>
<dbReference type="GeneID" id="74944792"/>
<gene>
    <name evidence="1" type="ORF">N0B31_20180</name>
</gene>
<evidence type="ECO:0000313" key="1">
    <source>
        <dbReference type="EMBL" id="UWM54424.1"/>
    </source>
</evidence>
<dbReference type="Proteomes" id="UP001057580">
    <property type="component" value="Chromosome"/>
</dbReference>
<dbReference type="RefSeq" id="WP_260593444.1">
    <property type="nucleotide sequence ID" value="NZ_CP104003.1"/>
</dbReference>
<protein>
    <submittedName>
        <fullName evidence="1">MBL fold metallo-hydrolase</fullName>
    </submittedName>
</protein>
<dbReference type="KEGG" id="ssai:N0B31_20180"/>
<sequence length="221" mass="23926">MAVRYNDLVIDLLGHASMHIETAAGAHVYIDPWAEYLTGDEPVATLVVSTHDDYDHYDPEAITALADEETTVVTFEAIDTADLGLETTPLAIGETVTVDGFEVAAVPAHNDPAGDHVDDDGTPFHQQGEVMGVVLTVDGTTVYYPSDTDFLDELGDVRADVFIPPIGGHYTMDRHEAAAFTESVDPDLVLPVHYDTFEAIETDVDAFVADVEAMGYRVEVL</sequence>
<dbReference type="SUPFAM" id="SSF56281">
    <property type="entry name" value="Metallo-hydrolase/oxidoreductase"/>
    <property type="match status" value="1"/>
</dbReference>
<name>A0A9E7UB35_9EURY</name>
<proteinExistence type="predicted"/>
<evidence type="ECO:0000313" key="2">
    <source>
        <dbReference type="Proteomes" id="UP001057580"/>
    </source>
</evidence>
<dbReference type="Pfam" id="PF13483">
    <property type="entry name" value="Lactamase_B_3"/>
    <property type="match status" value="1"/>
</dbReference>
<accession>A0A9E7UB35</accession>
<reference evidence="1" key="1">
    <citation type="submission" date="2022-09" db="EMBL/GenBank/DDBJ databases">
        <title>Diverse halophilic archaea isolated from saline environments.</title>
        <authorList>
            <person name="Cui H.-L."/>
        </authorList>
    </citation>
    <scope>NUCLEOTIDE SEQUENCE</scope>
    <source>
        <strain evidence="1">ZS-35-S2</strain>
    </source>
</reference>
<dbReference type="PANTHER" id="PTHR43546">
    <property type="entry name" value="UPF0173 METAL-DEPENDENT HYDROLASE MJ1163-RELATED"/>
    <property type="match status" value="1"/>
</dbReference>
<dbReference type="InterPro" id="IPR036866">
    <property type="entry name" value="RibonucZ/Hydroxyglut_hydro"/>
</dbReference>
<dbReference type="InterPro" id="IPR050114">
    <property type="entry name" value="UPF0173_UPF0282_UlaG_hydrolase"/>
</dbReference>
<organism evidence="1 2">
    <name type="scientific">Salinirubellus salinus</name>
    <dbReference type="NCBI Taxonomy" id="1364945"/>
    <lineage>
        <taxon>Archaea</taxon>
        <taxon>Methanobacteriati</taxon>
        <taxon>Methanobacteriota</taxon>
        <taxon>Stenosarchaea group</taxon>
        <taxon>Halobacteria</taxon>
        <taxon>Halobacteriales</taxon>
        <taxon>Natronomonadaceae</taxon>
        <taxon>Salinirubellus</taxon>
    </lineage>
</organism>
<dbReference type="AlphaFoldDB" id="A0A9E7UB35"/>
<keyword evidence="2" id="KW-1185">Reference proteome</keyword>
<dbReference type="PANTHER" id="PTHR43546:SF8">
    <property type="entry name" value="METALLO-BETA-LACTAMASE DOMAIN-CONTAINING PROTEIN"/>
    <property type="match status" value="1"/>
</dbReference>